<organism evidence="1 2">
    <name type="scientific">Parascaris equorum</name>
    <name type="common">Equine roundworm</name>
    <dbReference type="NCBI Taxonomy" id="6256"/>
    <lineage>
        <taxon>Eukaryota</taxon>
        <taxon>Metazoa</taxon>
        <taxon>Ecdysozoa</taxon>
        <taxon>Nematoda</taxon>
        <taxon>Chromadorea</taxon>
        <taxon>Rhabditida</taxon>
        <taxon>Spirurina</taxon>
        <taxon>Ascaridomorpha</taxon>
        <taxon>Ascaridoidea</taxon>
        <taxon>Ascarididae</taxon>
        <taxon>Parascaris</taxon>
    </lineage>
</organism>
<accession>A0A914RRF2</accession>
<dbReference type="WBParaSite" id="PEQ_0000740801-mRNA-1">
    <property type="protein sequence ID" value="PEQ_0000740801-mRNA-1"/>
    <property type="gene ID" value="PEQ_0000740801"/>
</dbReference>
<dbReference type="AlphaFoldDB" id="A0A914RRF2"/>
<reference evidence="2" key="1">
    <citation type="submission" date="2022-11" db="UniProtKB">
        <authorList>
            <consortium name="WormBaseParasite"/>
        </authorList>
    </citation>
    <scope>IDENTIFICATION</scope>
</reference>
<name>A0A914RRF2_PAREQ</name>
<dbReference type="Proteomes" id="UP000887564">
    <property type="component" value="Unplaced"/>
</dbReference>
<keyword evidence="1" id="KW-1185">Reference proteome</keyword>
<sequence length="168" mass="18798">MTLRVVSFAECADLQRRILEEKQRQKRLLSGGIRLNDPPKENLNRTVISHSGGSNRELCAYDGPLSFGPDDPDRISPSTAAPTIITVRGVTPPPVQRFEFFFLMHSSDEDESLSSKKAPDDIEKFDAVVTSIPEGEDLAVEPWKDELEENILAGYISIILKYLYCVSE</sequence>
<proteinExistence type="predicted"/>
<evidence type="ECO:0000313" key="1">
    <source>
        <dbReference type="Proteomes" id="UP000887564"/>
    </source>
</evidence>
<evidence type="ECO:0000313" key="2">
    <source>
        <dbReference type="WBParaSite" id="PEQ_0000740801-mRNA-1"/>
    </source>
</evidence>
<protein>
    <submittedName>
        <fullName evidence="2">Uncharacterized protein</fullName>
    </submittedName>
</protein>